<name>A0A917CZ19_9NOCA</name>
<comment type="caution">
    <text evidence="2">The sequence shown here is derived from an EMBL/GenBank/DDBJ whole genome shotgun (WGS) entry which is preliminary data.</text>
</comment>
<feature type="region of interest" description="Disordered" evidence="1">
    <location>
        <begin position="24"/>
        <end position="55"/>
    </location>
</feature>
<reference evidence="2" key="1">
    <citation type="journal article" date="2014" name="Int. J. Syst. Evol. Microbiol.">
        <title>Complete genome sequence of Corynebacterium casei LMG S-19264T (=DSM 44701T), isolated from a smear-ripened cheese.</title>
        <authorList>
            <consortium name="US DOE Joint Genome Institute (JGI-PGF)"/>
            <person name="Walter F."/>
            <person name="Albersmeier A."/>
            <person name="Kalinowski J."/>
            <person name="Ruckert C."/>
        </authorList>
    </citation>
    <scope>NUCLEOTIDE SEQUENCE</scope>
    <source>
        <strain evidence="2">CCM 7905</strain>
    </source>
</reference>
<evidence type="ECO:0000313" key="3">
    <source>
        <dbReference type="Proteomes" id="UP000654257"/>
    </source>
</evidence>
<dbReference type="AlphaFoldDB" id="A0A917CZ19"/>
<dbReference type="EMBL" id="BMCU01000002">
    <property type="protein sequence ID" value="GGG03504.1"/>
    <property type="molecule type" value="Genomic_DNA"/>
</dbReference>
<evidence type="ECO:0000313" key="2">
    <source>
        <dbReference type="EMBL" id="GGG03504.1"/>
    </source>
</evidence>
<accession>A0A917CZ19</accession>
<protein>
    <submittedName>
        <fullName evidence="2">Uncharacterized protein</fullName>
    </submittedName>
</protein>
<organism evidence="2 3">
    <name type="scientific">Rhodococcoides trifolii</name>
    <dbReference type="NCBI Taxonomy" id="908250"/>
    <lineage>
        <taxon>Bacteria</taxon>
        <taxon>Bacillati</taxon>
        <taxon>Actinomycetota</taxon>
        <taxon>Actinomycetes</taxon>
        <taxon>Mycobacteriales</taxon>
        <taxon>Nocardiaceae</taxon>
        <taxon>Rhodococcoides</taxon>
    </lineage>
</organism>
<proteinExistence type="predicted"/>
<gene>
    <name evidence="2" type="ORF">GCM10007304_17040</name>
</gene>
<dbReference type="Proteomes" id="UP000654257">
    <property type="component" value="Unassembled WGS sequence"/>
</dbReference>
<keyword evidence="3" id="KW-1185">Reference proteome</keyword>
<reference evidence="2" key="2">
    <citation type="submission" date="2020-09" db="EMBL/GenBank/DDBJ databases">
        <authorList>
            <person name="Sun Q."/>
            <person name="Sedlacek I."/>
        </authorList>
    </citation>
    <scope>NUCLEOTIDE SEQUENCE</scope>
    <source>
        <strain evidence="2">CCM 7905</strain>
    </source>
</reference>
<evidence type="ECO:0000256" key="1">
    <source>
        <dbReference type="SAM" id="MobiDB-lite"/>
    </source>
</evidence>
<sequence>MTTIFLGSEAMSVEPAKWVTVRGNTASATPDPIPSGTAVGPGESPTVSEGADAADDGADELSAALEQAETDSAASTATIVARRVRFTSIAFRHEWLGNAKLA</sequence>